<dbReference type="Pfam" id="PF00593">
    <property type="entry name" value="TonB_dep_Rec_b-barrel"/>
    <property type="match status" value="1"/>
</dbReference>
<dbReference type="Pfam" id="PF07715">
    <property type="entry name" value="Plug"/>
    <property type="match status" value="1"/>
</dbReference>
<feature type="domain" description="TonB-dependent receptor plug" evidence="6">
    <location>
        <begin position="231"/>
        <end position="333"/>
    </location>
</feature>
<dbReference type="EMBL" id="JAHSPG010000004">
    <property type="protein sequence ID" value="MBV4357377.1"/>
    <property type="molecule type" value="Genomic_DNA"/>
</dbReference>
<evidence type="ECO:0000259" key="5">
    <source>
        <dbReference type="Pfam" id="PF00593"/>
    </source>
</evidence>
<keyword evidence="2" id="KW-0472">Membrane</keyword>
<keyword evidence="1 3" id="KW-0732">Signal</keyword>
<evidence type="ECO:0000256" key="1">
    <source>
        <dbReference type="ARBA" id="ARBA00022729"/>
    </source>
</evidence>
<evidence type="ECO:0000259" key="4">
    <source>
        <dbReference type="Pfam" id="PF00403"/>
    </source>
</evidence>
<dbReference type="GO" id="GO:0015344">
    <property type="term" value="F:siderophore uptake transmembrane transporter activity"/>
    <property type="evidence" value="ECO:0007669"/>
    <property type="project" value="TreeGrafter"/>
</dbReference>
<dbReference type="Proteomes" id="UP000812270">
    <property type="component" value="Unassembled WGS sequence"/>
</dbReference>
<evidence type="ECO:0000256" key="2">
    <source>
        <dbReference type="RuleBase" id="RU003357"/>
    </source>
</evidence>
<name>A0A9E2W819_9BACT</name>
<feature type="signal peptide" evidence="3">
    <location>
        <begin position="1"/>
        <end position="22"/>
    </location>
</feature>
<dbReference type="Pfam" id="PF13715">
    <property type="entry name" value="CarbopepD_reg_2"/>
    <property type="match status" value="1"/>
</dbReference>
<keyword evidence="2" id="KW-0798">TonB box</keyword>
<dbReference type="RefSeq" id="WP_217791020.1">
    <property type="nucleotide sequence ID" value="NZ_JAHSPG010000004.1"/>
</dbReference>
<dbReference type="Pfam" id="PF00403">
    <property type="entry name" value="HMA"/>
    <property type="match status" value="1"/>
</dbReference>
<dbReference type="PANTHER" id="PTHR30069:SF29">
    <property type="entry name" value="HEMOGLOBIN AND HEMOGLOBIN-HAPTOGLOBIN-BINDING PROTEIN 1-RELATED"/>
    <property type="match status" value="1"/>
</dbReference>
<dbReference type="InterPro" id="IPR039426">
    <property type="entry name" value="TonB-dep_rcpt-like"/>
</dbReference>
<dbReference type="InterPro" id="IPR006121">
    <property type="entry name" value="HMA_dom"/>
</dbReference>
<feature type="domain" description="HMA" evidence="4">
    <location>
        <begin position="32"/>
        <end position="90"/>
    </location>
</feature>
<dbReference type="InterPro" id="IPR012910">
    <property type="entry name" value="Plug_dom"/>
</dbReference>
<evidence type="ECO:0000259" key="6">
    <source>
        <dbReference type="Pfam" id="PF07715"/>
    </source>
</evidence>
<dbReference type="InterPro" id="IPR000531">
    <property type="entry name" value="Beta-barrel_TonB"/>
</dbReference>
<comment type="similarity">
    <text evidence="2">Belongs to the TonB-dependent receptor family.</text>
</comment>
<gene>
    <name evidence="7" type="ORF">KTO63_09485</name>
</gene>
<evidence type="ECO:0000256" key="3">
    <source>
        <dbReference type="SAM" id="SignalP"/>
    </source>
</evidence>
<keyword evidence="7" id="KW-0675">Receptor</keyword>
<dbReference type="CDD" id="cd00371">
    <property type="entry name" value="HMA"/>
    <property type="match status" value="1"/>
</dbReference>
<dbReference type="GO" id="GO:0044718">
    <property type="term" value="P:siderophore transmembrane transport"/>
    <property type="evidence" value="ECO:0007669"/>
    <property type="project" value="TreeGrafter"/>
</dbReference>
<organism evidence="7 8">
    <name type="scientific">Pinibacter aurantiacus</name>
    <dbReference type="NCBI Taxonomy" id="2851599"/>
    <lineage>
        <taxon>Bacteria</taxon>
        <taxon>Pseudomonadati</taxon>
        <taxon>Bacteroidota</taxon>
        <taxon>Chitinophagia</taxon>
        <taxon>Chitinophagales</taxon>
        <taxon>Chitinophagaceae</taxon>
        <taxon>Pinibacter</taxon>
    </lineage>
</organism>
<sequence length="854" mass="95183">MKLSIYIILSLFIVLVYSNADAQSHKDTTATVTVAGTCGQCKARIEKAAKITGVKSAKWDVTSHLLTVQYNESQTSLDVIASNILAAGHDVGDKKAATTIYDKLPECCKYRDELPEVDNVNHNDSLATPSGNVVKGIVLQSDKKGNLLPLTGASIVWLTNGKGVTTDAFGGFQITKPDNDNKLVISFTGYRADTITVTGHDELKIVMATDKTLKEVIVTSRQRSTYLSMLSPIRTEVMTGKELLKAACCNLSESFETNPSVDVSYNDAVTGSKQIQLLGLSGNYTQLTVENLPGPRGIATPLGLNSIAGPWVESIQLTKGIGSVANGYESIAGQINVELKKPESEHLYANVYVNDFGKTDLNLNLSQRISKKWGTALLLHDDFLTNKNLDQNKDGFRDLPTGNQFSFVNRWAYNDEKGLSSQFGIKVLTEKRTGGQTGFDASEDKHTTNSYGLGMNINRYEFFAKTGYVFPEKQYKSIGLQLSGISHQQDSYFGLTDYNAKQQNVYANLIYQSIIHSTTHKFRTGVSFLYDNYDEVFKKTDYKRTEVVPGAFFEYTYTPIEKLNVVAGLRADHNSLFGFFVTPRMHIRYEPIKGTTIRVSAGKGQRTANIFAENMSVFVSSRTVNIINAEAGKAYGLNPEVAWNKGISVDQKFKLFHNDALLSLDYFRNDFTNQVVVDLENVRTVNFYNLQGKSFSNSFQVQLNVEPVKKLELRLAYRYYDVRTDYNGKLLERPLMAKNRAFANIAYAISGWKFDYTINYVGKKRIPATDGNPVQYQLSNSSPDYVLMNAQVSKTVGKKQKMDFYAGSENISNYKQPNAIIAADQPFSPYFDASMIWGPVSGRMLYAGWRMKIE</sequence>
<evidence type="ECO:0000313" key="7">
    <source>
        <dbReference type="EMBL" id="MBV4357377.1"/>
    </source>
</evidence>
<feature type="chain" id="PRO_5039051063" evidence="3">
    <location>
        <begin position="23"/>
        <end position="854"/>
    </location>
</feature>
<dbReference type="AlphaFoldDB" id="A0A9E2W819"/>
<feature type="domain" description="TonB-dependent receptor-like beta-barrel" evidence="5">
    <location>
        <begin position="382"/>
        <end position="807"/>
    </location>
</feature>
<reference evidence="7" key="1">
    <citation type="submission" date="2021-06" db="EMBL/GenBank/DDBJ databases">
        <authorList>
            <person name="Huq M.A."/>
        </authorList>
    </citation>
    <scope>NUCLEOTIDE SEQUENCE</scope>
    <source>
        <strain evidence="7">MAH-26</strain>
    </source>
</reference>
<protein>
    <submittedName>
        <fullName evidence="7">TonB-dependent receptor</fullName>
    </submittedName>
</protein>
<dbReference type="GO" id="GO:0046872">
    <property type="term" value="F:metal ion binding"/>
    <property type="evidence" value="ECO:0007669"/>
    <property type="project" value="InterPro"/>
</dbReference>
<accession>A0A9E2W819</accession>
<evidence type="ECO:0000313" key="8">
    <source>
        <dbReference type="Proteomes" id="UP000812270"/>
    </source>
</evidence>
<dbReference type="GO" id="GO:0009279">
    <property type="term" value="C:cell outer membrane"/>
    <property type="evidence" value="ECO:0007669"/>
    <property type="project" value="UniProtKB-SubCell"/>
</dbReference>
<comment type="subcellular location">
    <subcellularLocation>
        <location evidence="2">Cell outer membrane</location>
    </subcellularLocation>
</comment>
<dbReference type="PANTHER" id="PTHR30069">
    <property type="entry name" value="TONB-DEPENDENT OUTER MEMBRANE RECEPTOR"/>
    <property type="match status" value="1"/>
</dbReference>
<proteinExistence type="inferred from homology"/>
<keyword evidence="8" id="KW-1185">Reference proteome</keyword>
<comment type="caution">
    <text evidence="7">The sequence shown here is derived from an EMBL/GenBank/DDBJ whole genome shotgun (WGS) entry which is preliminary data.</text>
</comment>